<dbReference type="InterPro" id="IPR045864">
    <property type="entry name" value="aa-tRNA-synth_II/BPL/LPL"/>
</dbReference>
<dbReference type="PANTHER" id="PTHR11777">
    <property type="entry name" value="ALANYL-TRNA SYNTHETASE"/>
    <property type="match status" value="1"/>
</dbReference>
<dbReference type="InterPro" id="IPR018165">
    <property type="entry name" value="Ala-tRNA-synth_IIc_core"/>
</dbReference>
<comment type="subcellular location">
    <subcellularLocation>
        <location evidence="12">Mitochondrion</location>
    </subcellularLocation>
    <subcellularLocation>
        <location evidence="12">Cytoplasm</location>
    </subcellularLocation>
</comment>
<dbReference type="Proteomes" id="UP001438707">
    <property type="component" value="Unassembled WGS sequence"/>
</dbReference>
<dbReference type="FunFam" id="3.30.54.20:FF:000001">
    <property type="entry name" value="Alanine--tRNA ligase"/>
    <property type="match status" value="1"/>
</dbReference>
<evidence type="ECO:0000256" key="6">
    <source>
        <dbReference type="ARBA" id="ARBA00022833"/>
    </source>
</evidence>
<accession>A0AAW1RTP8</accession>
<organism evidence="15 16">
    <name type="scientific">Apatococcus lobatus</name>
    <dbReference type="NCBI Taxonomy" id="904363"/>
    <lineage>
        <taxon>Eukaryota</taxon>
        <taxon>Viridiplantae</taxon>
        <taxon>Chlorophyta</taxon>
        <taxon>core chlorophytes</taxon>
        <taxon>Trebouxiophyceae</taxon>
        <taxon>Chlorellales</taxon>
        <taxon>Chlorellaceae</taxon>
        <taxon>Apatococcus</taxon>
    </lineage>
</organism>
<dbReference type="Pfam" id="PF01411">
    <property type="entry name" value="tRNA-synt_2c"/>
    <property type="match status" value="1"/>
</dbReference>
<protein>
    <recommendedName>
        <fullName evidence="12">Alanine--tRNA ligase</fullName>
        <ecNumber evidence="12">6.1.1.7</ecNumber>
    </recommendedName>
    <alternativeName>
        <fullName evidence="12">Alanyl-tRNA synthetase</fullName>
        <shortName evidence="12">AlaRS</shortName>
    </alternativeName>
</protein>
<reference evidence="15 16" key="1">
    <citation type="journal article" date="2024" name="Nat. Commun.">
        <title>Phylogenomics reveals the evolutionary origins of lichenization in chlorophyte algae.</title>
        <authorList>
            <person name="Puginier C."/>
            <person name="Libourel C."/>
            <person name="Otte J."/>
            <person name="Skaloud P."/>
            <person name="Haon M."/>
            <person name="Grisel S."/>
            <person name="Petersen M."/>
            <person name="Berrin J.G."/>
            <person name="Delaux P.M."/>
            <person name="Dal Grande F."/>
            <person name="Keller J."/>
        </authorList>
    </citation>
    <scope>NUCLEOTIDE SEQUENCE [LARGE SCALE GENOMIC DNA]</scope>
    <source>
        <strain evidence="15 16">SAG 2145</strain>
    </source>
</reference>
<evidence type="ECO:0000256" key="10">
    <source>
        <dbReference type="ARBA" id="ARBA00022946"/>
    </source>
</evidence>
<evidence type="ECO:0000256" key="8">
    <source>
        <dbReference type="ARBA" id="ARBA00022884"/>
    </source>
</evidence>
<keyword evidence="10" id="KW-0809">Transit peptide</keyword>
<dbReference type="GO" id="GO:0005829">
    <property type="term" value="C:cytosol"/>
    <property type="evidence" value="ECO:0007669"/>
    <property type="project" value="TreeGrafter"/>
</dbReference>
<evidence type="ECO:0000313" key="15">
    <source>
        <dbReference type="EMBL" id="KAK9836883.1"/>
    </source>
</evidence>
<dbReference type="Gene3D" id="3.10.310.40">
    <property type="match status" value="1"/>
</dbReference>
<dbReference type="GO" id="GO:0000049">
    <property type="term" value="F:tRNA binding"/>
    <property type="evidence" value="ECO:0007669"/>
    <property type="project" value="UniProtKB-KW"/>
</dbReference>
<evidence type="ECO:0000313" key="16">
    <source>
        <dbReference type="Proteomes" id="UP001438707"/>
    </source>
</evidence>
<evidence type="ECO:0000256" key="12">
    <source>
        <dbReference type="HAMAP-Rule" id="MF_03133"/>
    </source>
</evidence>
<comment type="similarity">
    <text evidence="1">Belongs to the class-II aminoacyl-tRNA synthetase family. Alax-L subfamily.</text>
</comment>
<dbReference type="InterPro" id="IPR012947">
    <property type="entry name" value="tRNA_SAD"/>
</dbReference>
<sequence>MSGSQVGQTQLLSPRAAPMSFWLAAARSQAQRAFHGPVHLSGWKASTGVPSARASSAIHAAATEAEAAPVATAAEMNSMTGQEIREAFLRFYEGHGHTRVASASLVPDDPTVLLTIAGMLPFKPIFLGQAPRQHARATSSQKCIRTNDIENVGVTARHHTFFEMLGNFSFGDYFKEQAIQMAWELSTKVFGLPQERIWVSVFEDDQEAFDLWANKVGVPKDRIRRMGAADNFWAAGPTGPCGPCSELYFDFQPELGTRGADLEDDSRFIEFYNLVFMQSNRSPDGELTPLARQNIDTGLGLERMAQILQSVPNNYETDLILPIMDAAAKLAGTSYVQADEAGKTALKVIGDHARAAVYLVSDGVLPSNVGRGYIVRRLIRRIVMKGRLLGIKDSFLQLVAESAIDLAGPCDANVPRSRSRILAELGREEERFRTTLDSGEKVLEDVLSRAAANQPAIVPGADAFFLYDTFGFPLEITQEAASARSMEVDLAGFETAMQEQKKRSKDAVSEVDLTARNSLGEMASELGATTFTGHHDLQGEGQIMALLQDGRPVASASEGSTVEVVLDSTPFYAESGGQMGDQGRLFSVPADASTSDNDTPLGQAVTLRVHDCQKGAGGNLFVHSATVESGEARVGLRVAGEVDHALRLRLRCNHTATHLLQAALKQVLGSDVSQQGSQVATDRLRFDFNAPAALKPAQLERVETLVNEWIQAGDALTTSTMGLEEAKAAGAIAMFGEKYADEVRVVSVPGVSMELCGGTHVDSTSQIGGFKILSEGGISSGVRRIEAVAGPALVDYLNSIDKVVKQLGAQFKTRAEDIPARVAALTDELKSIQKQLAEAQSQAALAKAQAAASEATLTEQGNKVLVKRLDGIDGKSLQEAAAALQSTLGDPAAVVLLSSAGEGKVGMAAAFSPQVVTGGLQAGKFIGGIAKICGGGGGGRPNLAQAGGKDASKLDEAAASALSQLLEQL</sequence>
<dbReference type="GO" id="GO:0005524">
    <property type="term" value="F:ATP binding"/>
    <property type="evidence" value="ECO:0007669"/>
    <property type="project" value="UniProtKB-UniRule"/>
</dbReference>
<evidence type="ECO:0000256" key="1">
    <source>
        <dbReference type="ARBA" id="ARBA00008429"/>
    </source>
</evidence>
<keyword evidence="8 12" id="KW-0694">RNA-binding</keyword>
<keyword evidence="5 12" id="KW-0547">Nucleotide-binding</keyword>
<dbReference type="Gene3D" id="2.40.30.130">
    <property type="match status" value="1"/>
</dbReference>
<dbReference type="SUPFAM" id="SSF50447">
    <property type="entry name" value="Translation proteins"/>
    <property type="match status" value="1"/>
</dbReference>
<proteinExistence type="inferred from homology"/>
<dbReference type="InterPro" id="IPR002318">
    <property type="entry name" value="Ala-tRNA-lgiase_IIc"/>
</dbReference>
<feature type="binding site" evidence="12">
    <location>
        <position position="756"/>
    </location>
    <ligand>
        <name>Zn(2+)</name>
        <dbReference type="ChEBI" id="CHEBI:29105"/>
    </ligand>
</feature>
<keyword evidence="11 12" id="KW-0030">Aminoacyl-tRNA synthetase</keyword>
<evidence type="ECO:0000256" key="5">
    <source>
        <dbReference type="ARBA" id="ARBA00022741"/>
    </source>
</evidence>
<dbReference type="GO" id="GO:0002161">
    <property type="term" value="F:aminoacyl-tRNA deacylase activity"/>
    <property type="evidence" value="ECO:0007669"/>
    <property type="project" value="TreeGrafter"/>
</dbReference>
<dbReference type="Gene3D" id="3.30.980.10">
    <property type="entry name" value="Threonyl-trna Synthetase, Chain A, domain 2"/>
    <property type="match status" value="1"/>
</dbReference>
<evidence type="ECO:0000259" key="14">
    <source>
        <dbReference type="PROSITE" id="PS50860"/>
    </source>
</evidence>
<feature type="binding site" evidence="12">
    <location>
        <position position="654"/>
    </location>
    <ligand>
        <name>Zn(2+)</name>
        <dbReference type="ChEBI" id="CHEBI:29105"/>
    </ligand>
</feature>
<gene>
    <name evidence="15" type="ORF">WJX74_010348</name>
</gene>
<dbReference type="PANTHER" id="PTHR11777:SF9">
    <property type="entry name" value="ALANINE--TRNA LIGASE, CYTOPLASMIC"/>
    <property type="match status" value="1"/>
</dbReference>
<dbReference type="Gene3D" id="3.30.54.20">
    <property type="match status" value="1"/>
</dbReference>
<keyword evidence="13" id="KW-0175">Coiled coil</keyword>
<evidence type="ECO:0000256" key="4">
    <source>
        <dbReference type="ARBA" id="ARBA00022723"/>
    </source>
</evidence>
<keyword evidence="2 12" id="KW-0820">tRNA-binding</keyword>
<dbReference type="SUPFAM" id="SSF55681">
    <property type="entry name" value="Class II aaRS and biotin synthetases"/>
    <property type="match status" value="1"/>
</dbReference>
<keyword evidence="9 12" id="KW-0648">Protein biosynthesis</keyword>
<keyword evidence="12" id="KW-0963">Cytoplasm</keyword>
<evidence type="ECO:0000256" key="3">
    <source>
        <dbReference type="ARBA" id="ARBA00022598"/>
    </source>
</evidence>
<dbReference type="GO" id="GO:0070143">
    <property type="term" value="P:mitochondrial alanyl-tRNA aminoacylation"/>
    <property type="evidence" value="ECO:0007669"/>
    <property type="project" value="UniProtKB-UniRule"/>
</dbReference>
<keyword evidence="6 12" id="KW-0862">Zinc</keyword>
<comment type="domain">
    <text evidence="12">Consists of three domains; the N-terminal catalytic domain, the editing domain and the C-terminal C-Ala domain. The editing domain removes incorrectly charged amino acids, while the C-Ala domain, along with tRNA(Ala), serves as a bridge to cooperatively bring together the editing and aminoacylation centers thus stimulating deacylation of misacylated tRNAs.</text>
</comment>
<dbReference type="PROSITE" id="PS50860">
    <property type="entry name" value="AA_TRNA_LIGASE_II_ALA"/>
    <property type="match status" value="1"/>
</dbReference>
<dbReference type="SUPFAM" id="SSF101353">
    <property type="entry name" value="Putative anticodon-binding domain of alanyl-tRNA synthetase (AlaRS)"/>
    <property type="match status" value="1"/>
</dbReference>
<comment type="subunit">
    <text evidence="12">Monomer.</text>
</comment>
<dbReference type="Gene3D" id="3.30.930.10">
    <property type="entry name" value="Bira Bifunctional Protein, Domain 2"/>
    <property type="match status" value="1"/>
</dbReference>
<dbReference type="FunFam" id="3.30.980.10:FF:000004">
    <property type="entry name" value="Alanine--tRNA ligase, cytoplasmic"/>
    <property type="match status" value="1"/>
</dbReference>
<evidence type="ECO:0000256" key="13">
    <source>
        <dbReference type="SAM" id="Coils"/>
    </source>
</evidence>
<dbReference type="SMART" id="SM00863">
    <property type="entry name" value="tRNA_SAD"/>
    <property type="match status" value="1"/>
</dbReference>
<feature type="domain" description="Alanyl-transfer RNA synthetases family profile" evidence="14">
    <location>
        <begin position="79"/>
        <end position="799"/>
    </location>
</feature>
<dbReference type="InterPro" id="IPR018164">
    <property type="entry name" value="Ala-tRNA-synth_IIc_N"/>
</dbReference>
<dbReference type="InterPro" id="IPR018162">
    <property type="entry name" value="Ala-tRNA-ligase_IIc_anticod-bd"/>
</dbReference>
<evidence type="ECO:0000256" key="9">
    <source>
        <dbReference type="ARBA" id="ARBA00022917"/>
    </source>
</evidence>
<keyword evidence="7 12" id="KW-0067">ATP-binding</keyword>
<comment type="function">
    <text evidence="12">Catalyzes the attachment of alanine to tRNA(Ala) in a two-step reaction: alanine is first activated by ATP to form Ala-AMP and then transferred to the acceptor end of tRNA(Ala). Also edits incorrectly charged tRNA(Ala) via its editing domain.</text>
</comment>
<dbReference type="NCBIfam" id="TIGR00344">
    <property type="entry name" value="alaS"/>
    <property type="match status" value="1"/>
</dbReference>
<dbReference type="InterPro" id="IPR023033">
    <property type="entry name" value="Ala_tRNA_ligase_euk/bac"/>
</dbReference>
<dbReference type="FunFam" id="3.10.310.40:FF:000001">
    <property type="entry name" value="Alanine--tRNA ligase"/>
    <property type="match status" value="1"/>
</dbReference>
<evidence type="ECO:0000256" key="11">
    <source>
        <dbReference type="ARBA" id="ARBA00023146"/>
    </source>
</evidence>
<dbReference type="HAMAP" id="MF_00036_B">
    <property type="entry name" value="Ala_tRNA_synth_B"/>
    <property type="match status" value="1"/>
</dbReference>
<evidence type="ECO:0000256" key="7">
    <source>
        <dbReference type="ARBA" id="ARBA00022840"/>
    </source>
</evidence>
<name>A0AAW1RTP8_9CHLO</name>
<feature type="binding site" evidence="12">
    <location>
        <position position="760"/>
    </location>
    <ligand>
        <name>Zn(2+)</name>
        <dbReference type="ChEBI" id="CHEBI:29105"/>
    </ligand>
</feature>
<dbReference type="PRINTS" id="PR00980">
    <property type="entry name" value="TRNASYNTHALA"/>
</dbReference>
<evidence type="ECO:0000256" key="2">
    <source>
        <dbReference type="ARBA" id="ARBA00022555"/>
    </source>
</evidence>
<dbReference type="CDD" id="cd00673">
    <property type="entry name" value="AlaRS_core"/>
    <property type="match status" value="1"/>
</dbReference>
<dbReference type="Pfam" id="PF07973">
    <property type="entry name" value="tRNA_SAD"/>
    <property type="match status" value="1"/>
</dbReference>
<keyword evidence="4 12" id="KW-0479">Metal-binding</keyword>
<dbReference type="EC" id="6.1.1.7" evidence="12"/>
<dbReference type="EMBL" id="JALJOS010000007">
    <property type="protein sequence ID" value="KAK9836883.1"/>
    <property type="molecule type" value="Genomic_DNA"/>
</dbReference>
<dbReference type="InterPro" id="IPR003156">
    <property type="entry name" value="DHHA1_dom"/>
</dbReference>
<dbReference type="InterPro" id="IPR009000">
    <property type="entry name" value="Transl_B-barrel_sf"/>
</dbReference>
<dbReference type="GO" id="GO:0005739">
    <property type="term" value="C:mitochondrion"/>
    <property type="evidence" value="ECO:0007669"/>
    <property type="project" value="UniProtKB-SubCell"/>
</dbReference>
<feature type="binding site" evidence="12">
    <location>
        <position position="658"/>
    </location>
    <ligand>
        <name>Zn(2+)</name>
        <dbReference type="ChEBI" id="CHEBI:29105"/>
    </ligand>
</feature>
<dbReference type="GO" id="GO:0008270">
    <property type="term" value="F:zinc ion binding"/>
    <property type="evidence" value="ECO:0007669"/>
    <property type="project" value="UniProtKB-UniRule"/>
</dbReference>
<comment type="catalytic activity">
    <reaction evidence="12">
        <text>tRNA(Ala) + L-alanine + ATP = L-alanyl-tRNA(Ala) + AMP + diphosphate</text>
        <dbReference type="Rhea" id="RHEA:12540"/>
        <dbReference type="Rhea" id="RHEA-COMP:9657"/>
        <dbReference type="Rhea" id="RHEA-COMP:9923"/>
        <dbReference type="ChEBI" id="CHEBI:30616"/>
        <dbReference type="ChEBI" id="CHEBI:33019"/>
        <dbReference type="ChEBI" id="CHEBI:57972"/>
        <dbReference type="ChEBI" id="CHEBI:78442"/>
        <dbReference type="ChEBI" id="CHEBI:78497"/>
        <dbReference type="ChEBI" id="CHEBI:456215"/>
        <dbReference type="EC" id="6.1.1.7"/>
    </reaction>
</comment>
<dbReference type="SUPFAM" id="SSF55186">
    <property type="entry name" value="ThrRS/AlaRS common domain"/>
    <property type="match status" value="1"/>
</dbReference>
<dbReference type="FunFam" id="3.30.930.10:FF:000004">
    <property type="entry name" value="Alanine--tRNA ligase"/>
    <property type="match status" value="1"/>
</dbReference>
<keyword evidence="16" id="KW-1185">Reference proteome</keyword>
<comment type="caution">
    <text evidence="15">The sequence shown here is derived from an EMBL/GenBank/DDBJ whole genome shotgun (WGS) entry which is preliminary data.</text>
</comment>
<comment type="cofactor">
    <cofactor evidence="12">
        <name>Zn(2+)</name>
        <dbReference type="ChEBI" id="CHEBI:29105"/>
    </cofactor>
    <text evidence="12">Binds 1 zinc ion per subunit.</text>
</comment>
<keyword evidence="12" id="KW-0496">Mitochondrion</keyword>
<dbReference type="Pfam" id="PF02272">
    <property type="entry name" value="DHHA1"/>
    <property type="match status" value="1"/>
</dbReference>
<dbReference type="AlphaFoldDB" id="A0AAW1RTP8"/>
<dbReference type="InterPro" id="IPR050058">
    <property type="entry name" value="Ala-tRNA_ligase"/>
</dbReference>
<feature type="coiled-coil region" evidence="13">
    <location>
        <begin position="822"/>
        <end position="856"/>
    </location>
</feature>
<keyword evidence="3 12" id="KW-0436">Ligase</keyword>
<dbReference type="Gene3D" id="6.10.250.550">
    <property type="match status" value="1"/>
</dbReference>
<dbReference type="GO" id="GO:0004813">
    <property type="term" value="F:alanine-tRNA ligase activity"/>
    <property type="evidence" value="ECO:0007669"/>
    <property type="project" value="UniProtKB-UniRule"/>
</dbReference>
<dbReference type="InterPro" id="IPR018163">
    <property type="entry name" value="Thr/Ala-tRNA-synth_IIc_edit"/>
</dbReference>